<feature type="compositionally biased region" description="Basic and acidic residues" evidence="1">
    <location>
        <begin position="295"/>
        <end position="315"/>
    </location>
</feature>
<comment type="caution">
    <text evidence="3">The sequence shown here is derived from an EMBL/GenBank/DDBJ whole genome shotgun (WGS) entry which is preliminary data.</text>
</comment>
<keyword evidence="2" id="KW-0812">Transmembrane</keyword>
<proteinExistence type="predicted"/>
<name>A0A9P5Y295_9AGAR</name>
<evidence type="ECO:0000256" key="1">
    <source>
        <dbReference type="SAM" id="MobiDB-lite"/>
    </source>
</evidence>
<accession>A0A9P5Y295</accession>
<feature type="compositionally biased region" description="Polar residues" evidence="1">
    <location>
        <begin position="151"/>
        <end position="183"/>
    </location>
</feature>
<feature type="transmembrane region" description="Helical" evidence="2">
    <location>
        <begin position="9"/>
        <end position="29"/>
    </location>
</feature>
<dbReference type="EMBL" id="MU150305">
    <property type="protein sequence ID" value="KAF9460076.1"/>
    <property type="molecule type" value="Genomic_DNA"/>
</dbReference>
<sequence>MAHSLSPYLLWRTLFYLIFMPSIFLALTLDTPAQSGIDVFSITITWTGQAGDPEILLIGLVEGPACPLFLQDGPVFPKLAYQGVTFPASVNSTRIPDGPGSCVFQVADGTENSTAPLLPSDIIAQSPHFHVRQFPTIFSSLTNDKGGVKNKTATTQISGPAGTDTTMITPTNHPLKTNGTNPGPKNEAPSRGAIIGGVVGGLTFVILFSISLFLCMWKKKKNSDLNKNIYSGTSILRQNDEERQAPTAPESSVLRFFHWSCQPRYTSTPHPMLYSGVYHQQEGKRERFERIQREMEETRRQREALQSDLERRRGGTGESGNGLDDEVNRLKNQIEELTRRMGEFEIIRQDDLEMHAPPDYYHPSV</sequence>
<gene>
    <name evidence="3" type="ORF">BDZ94DRAFT_1311846</name>
</gene>
<reference evidence="3" key="1">
    <citation type="submission" date="2020-11" db="EMBL/GenBank/DDBJ databases">
        <authorList>
            <consortium name="DOE Joint Genome Institute"/>
            <person name="Ahrendt S."/>
            <person name="Riley R."/>
            <person name="Andreopoulos W."/>
            <person name="Labutti K."/>
            <person name="Pangilinan J."/>
            <person name="Ruiz-Duenas F.J."/>
            <person name="Barrasa J.M."/>
            <person name="Sanchez-Garcia M."/>
            <person name="Camarero S."/>
            <person name="Miyauchi S."/>
            <person name="Serrano A."/>
            <person name="Linde D."/>
            <person name="Babiker R."/>
            <person name="Drula E."/>
            <person name="Ayuso-Fernandez I."/>
            <person name="Pacheco R."/>
            <person name="Padilla G."/>
            <person name="Ferreira P."/>
            <person name="Barriuso J."/>
            <person name="Kellner H."/>
            <person name="Castanera R."/>
            <person name="Alfaro M."/>
            <person name="Ramirez L."/>
            <person name="Pisabarro A.G."/>
            <person name="Kuo A."/>
            <person name="Tritt A."/>
            <person name="Lipzen A."/>
            <person name="He G."/>
            <person name="Yan M."/>
            <person name="Ng V."/>
            <person name="Cullen D."/>
            <person name="Martin F."/>
            <person name="Rosso M.-N."/>
            <person name="Henrissat B."/>
            <person name="Hibbett D."/>
            <person name="Martinez A.T."/>
            <person name="Grigoriev I.V."/>
        </authorList>
    </citation>
    <scope>NUCLEOTIDE SEQUENCE</scope>
    <source>
        <strain evidence="3">CBS 247.69</strain>
    </source>
</reference>
<feature type="transmembrane region" description="Helical" evidence="2">
    <location>
        <begin position="194"/>
        <end position="217"/>
    </location>
</feature>
<evidence type="ECO:0000256" key="2">
    <source>
        <dbReference type="SAM" id="Phobius"/>
    </source>
</evidence>
<protein>
    <submittedName>
        <fullName evidence="3">Uncharacterized protein</fullName>
    </submittedName>
</protein>
<keyword evidence="2" id="KW-1133">Transmembrane helix</keyword>
<dbReference type="Proteomes" id="UP000807353">
    <property type="component" value="Unassembled WGS sequence"/>
</dbReference>
<feature type="region of interest" description="Disordered" evidence="1">
    <location>
        <begin position="295"/>
        <end position="327"/>
    </location>
</feature>
<dbReference type="AlphaFoldDB" id="A0A9P5Y295"/>
<evidence type="ECO:0000313" key="3">
    <source>
        <dbReference type="EMBL" id="KAF9460076.1"/>
    </source>
</evidence>
<feature type="region of interest" description="Disordered" evidence="1">
    <location>
        <begin position="149"/>
        <end position="188"/>
    </location>
</feature>
<keyword evidence="4" id="KW-1185">Reference proteome</keyword>
<keyword evidence="2" id="KW-0472">Membrane</keyword>
<evidence type="ECO:0000313" key="4">
    <source>
        <dbReference type="Proteomes" id="UP000807353"/>
    </source>
</evidence>
<organism evidence="3 4">
    <name type="scientific">Collybia nuda</name>
    <dbReference type="NCBI Taxonomy" id="64659"/>
    <lineage>
        <taxon>Eukaryota</taxon>
        <taxon>Fungi</taxon>
        <taxon>Dikarya</taxon>
        <taxon>Basidiomycota</taxon>
        <taxon>Agaricomycotina</taxon>
        <taxon>Agaricomycetes</taxon>
        <taxon>Agaricomycetidae</taxon>
        <taxon>Agaricales</taxon>
        <taxon>Tricholomatineae</taxon>
        <taxon>Clitocybaceae</taxon>
        <taxon>Collybia</taxon>
    </lineage>
</organism>